<gene>
    <name evidence="1" type="ORF">IW245_000132</name>
</gene>
<proteinExistence type="predicted"/>
<dbReference type="AlphaFoldDB" id="A0A8J7G5A9"/>
<dbReference type="RefSeq" id="WP_197001234.1">
    <property type="nucleotide sequence ID" value="NZ_BONS01000041.1"/>
</dbReference>
<accession>A0A8J7G5A9</accession>
<evidence type="ECO:0000313" key="1">
    <source>
        <dbReference type="EMBL" id="MBG6133938.1"/>
    </source>
</evidence>
<dbReference type="Proteomes" id="UP000622552">
    <property type="component" value="Unassembled WGS sequence"/>
</dbReference>
<dbReference type="EMBL" id="JADOUF010000001">
    <property type="protein sequence ID" value="MBG6133938.1"/>
    <property type="molecule type" value="Genomic_DNA"/>
</dbReference>
<comment type="caution">
    <text evidence="1">The sequence shown here is derived from an EMBL/GenBank/DDBJ whole genome shotgun (WGS) entry which is preliminary data.</text>
</comment>
<reference evidence="1" key="1">
    <citation type="submission" date="2020-11" db="EMBL/GenBank/DDBJ databases">
        <title>Sequencing the genomes of 1000 actinobacteria strains.</title>
        <authorList>
            <person name="Klenk H.-P."/>
        </authorList>
    </citation>
    <scope>NUCLEOTIDE SEQUENCE</scope>
    <source>
        <strain evidence="1">DSM 45356</strain>
    </source>
</reference>
<keyword evidence="2" id="KW-1185">Reference proteome</keyword>
<organism evidence="1 2">
    <name type="scientific">Longispora fulva</name>
    <dbReference type="NCBI Taxonomy" id="619741"/>
    <lineage>
        <taxon>Bacteria</taxon>
        <taxon>Bacillati</taxon>
        <taxon>Actinomycetota</taxon>
        <taxon>Actinomycetes</taxon>
        <taxon>Micromonosporales</taxon>
        <taxon>Micromonosporaceae</taxon>
        <taxon>Longispora</taxon>
    </lineage>
</organism>
<protein>
    <submittedName>
        <fullName evidence="1">Uncharacterized protein</fullName>
    </submittedName>
</protein>
<sequence length="179" mass="18882">MSMRLPFAADGLPDGNYDNPNDGTSYLACVAGTEVYHMPCASGPDGKPLYYLTGSGPDPVQSRADYFEVVPQDITVSITLGKATIVDTYNRGAYLVAELHARVTHTDGAPVFAALVTFTTRHGAHLASGHTDAEGNLTRTTDGLPFTRKTLAAGYRATFAGSGDGIWNPVSADGTFTFS</sequence>
<name>A0A8J7G5A9_9ACTN</name>
<evidence type="ECO:0000313" key="2">
    <source>
        <dbReference type="Proteomes" id="UP000622552"/>
    </source>
</evidence>